<dbReference type="Pfam" id="PF05920">
    <property type="entry name" value="Homeobox_KN"/>
    <property type="match status" value="1"/>
</dbReference>
<dbReference type="PANTHER" id="PTHR11850">
    <property type="entry name" value="HOMEOBOX PROTEIN TRANSCRIPTION FACTORS"/>
    <property type="match status" value="1"/>
</dbReference>
<evidence type="ECO:0000313" key="12">
    <source>
        <dbReference type="Proteomes" id="UP001497444"/>
    </source>
</evidence>
<comment type="similarity">
    <text evidence="2">Belongs to the TALE/BELL homeobox family.</text>
</comment>
<dbReference type="InterPro" id="IPR001356">
    <property type="entry name" value="HD"/>
</dbReference>
<feature type="domain" description="Homeobox" evidence="10">
    <location>
        <begin position="581"/>
        <end position="644"/>
    </location>
</feature>
<dbReference type="SMART" id="SM00389">
    <property type="entry name" value="HOX"/>
    <property type="match status" value="1"/>
</dbReference>
<reference evidence="11" key="1">
    <citation type="submission" date="2024-02" db="EMBL/GenBank/DDBJ databases">
        <authorList>
            <consortium name="ELIXIR-Norway"/>
            <consortium name="Elixir Norway"/>
        </authorList>
    </citation>
    <scope>NUCLEOTIDE SEQUENCE</scope>
</reference>
<dbReference type="InterPro" id="IPR006563">
    <property type="entry name" value="POX_dom"/>
</dbReference>
<evidence type="ECO:0000256" key="7">
    <source>
        <dbReference type="ARBA" id="ARBA00023242"/>
    </source>
</evidence>
<keyword evidence="12" id="KW-1185">Reference proteome</keyword>
<dbReference type="SUPFAM" id="SSF46689">
    <property type="entry name" value="Homeodomain-like"/>
    <property type="match status" value="1"/>
</dbReference>
<keyword evidence="6" id="KW-0804">Transcription</keyword>
<evidence type="ECO:0000256" key="6">
    <source>
        <dbReference type="ARBA" id="ARBA00023163"/>
    </source>
</evidence>
<feature type="region of interest" description="Disordered" evidence="9">
    <location>
        <begin position="1"/>
        <end position="25"/>
    </location>
</feature>
<evidence type="ECO:0000256" key="2">
    <source>
        <dbReference type="ARBA" id="ARBA00006454"/>
    </source>
</evidence>
<evidence type="ECO:0000313" key="11">
    <source>
        <dbReference type="EMBL" id="CAK9269907.1"/>
    </source>
</evidence>
<dbReference type="Proteomes" id="UP001497444">
    <property type="component" value="Chromosome 3"/>
</dbReference>
<comment type="subcellular location">
    <subcellularLocation>
        <location evidence="1 8">Nucleus</location>
    </subcellularLocation>
</comment>
<dbReference type="PROSITE" id="PS50071">
    <property type="entry name" value="HOMEOBOX_2"/>
    <property type="match status" value="1"/>
</dbReference>
<name>A0ABP0WX18_9BRYO</name>
<dbReference type="SMART" id="SM00574">
    <property type="entry name" value="POX"/>
    <property type="match status" value="1"/>
</dbReference>
<organism evidence="11 12">
    <name type="scientific">Sphagnum jensenii</name>
    <dbReference type="NCBI Taxonomy" id="128206"/>
    <lineage>
        <taxon>Eukaryota</taxon>
        <taxon>Viridiplantae</taxon>
        <taxon>Streptophyta</taxon>
        <taxon>Embryophyta</taxon>
        <taxon>Bryophyta</taxon>
        <taxon>Sphagnophytina</taxon>
        <taxon>Sphagnopsida</taxon>
        <taxon>Sphagnales</taxon>
        <taxon>Sphagnaceae</taxon>
        <taxon>Sphagnum</taxon>
    </lineage>
</organism>
<evidence type="ECO:0000256" key="1">
    <source>
        <dbReference type="ARBA" id="ARBA00004123"/>
    </source>
</evidence>
<gene>
    <name evidence="11" type="ORF">CSSPJE1EN1_LOCUS15385</name>
</gene>
<dbReference type="InterPro" id="IPR009057">
    <property type="entry name" value="Homeodomain-like_sf"/>
</dbReference>
<evidence type="ECO:0000256" key="9">
    <source>
        <dbReference type="SAM" id="MobiDB-lite"/>
    </source>
</evidence>
<dbReference type="Pfam" id="PF07526">
    <property type="entry name" value="POX"/>
    <property type="match status" value="1"/>
</dbReference>
<dbReference type="EMBL" id="OZ020098">
    <property type="protein sequence ID" value="CAK9269907.1"/>
    <property type="molecule type" value="Genomic_DNA"/>
</dbReference>
<accession>A0ABP0WX18</accession>
<keyword evidence="3" id="KW-0805">Transcription regulation</keyword>
<evidence type="ECO:0000256" key="4">
    <source>
        <dbReference type="ARBA" id="ARBA00023125"/>
    </source>
</evidence>
<dbReference type="Gene3D" id="1.10.10.60">
    <property type="entry name" value="Homeodomain-like"/>
    <property type="match status" value="1"/>
</dbReference>
<evidence type="ECO:0000256" key="8">
    <source>
        <dbReference type="PROSITE-ProRule" id="PRU00108"/>
    </source>
</evidence>
<evidence type="ECO:0000256" key="3">
    <source>
        <dbReference type="ARBA" id="ARBA00023015"/>
    </source>
</evidence>
<sequence>MGGTVTDRPHVFMVSGPKAEGTMPAPSSPFGLRTHDCNRDDDSGSAVFFSTTASSSIQQAEAEKFYYVQTPDFPHSCCSEDASGVTIVYSTAAPGSGDGGAISSALVSSSHMIQEQGFVPFLPAQVSHETHIIRDLQAAIPVYAEQRSASVSLKASTTAAADQAYGNWWNGRNVDNDEVDQAGTADNAPAAARARLYDLEQLRHRGTLVGDGVQGLSLSLSSQYQPQNSESLHLQSGRHVLQCADVEMNSVVSASISQAATGGVAANNARTEFSSRLCTATAGEPKFARASRFPTPVRKGNHASKAAIRYEFELGNCGSSAGRAGEQLPPLHEIEFCSSGSRSSSPADTISRITNCFPTSKFLRAAQELLVEVCRVVPPPKRQKTVHNVQQQQTDCWNMQAPRNYYSASISVPAAGQAAPVVELASQEPAQMCQGISSPQVPLISYHAQYITQSPVDAARKENRETLLLKKDDLMMILNEVEARHKRYREHFCVMMNNFNVHAGAETATPYLDLAFQTMSCQFRAVRDATNKQLRMVRRALGEVHVFRAGSGETSRHYQIPHDQWNCQQQAVQVMGTPQQHHSWRPQRGLPERAVTILRDWMTKNFLHPYPNDADKLLLAKQTCLTRSQVSNWFINARVRLWKPMVEEMYMEEQRIAAQEVNARRQLAETSGVPSKSLELFRRKLY</sequence>
<keyword evidence="5 8" id="KW-0371">Homeobox</keyword>
<dbReference type="CDD" id="cd00086">
    <property type="entry name" value="homeodomain"/>
    <property type="match status" value="1"/>
</dbReference>
<feature type="DNA-binding region" description="Homeobox" evidence="8">
    <location>
        <begin position="583"/>
        <end position="645"/>
    </location>
</feature>
<keyword evidence="4 8" id="KW-0238">DNA-binding</keyword>
<evidence type="ECO:0000256" key="5">
    <source>
        <dbReference type="ARBA" id="ARBA00023155"/>
    </source>
</evidence>
<keyword evidence="7 8" id="KW-0539">Nucleus</keyword>
<dbReference type="InterPro" id="IPR008422">
    <property type="entry name" value="KN_HD"/>
</dbReference>
<proteinExistence type="inferred from homology"/>
<dbReference type="InterPro" id="IPR050224">
    <property type="entry name" value="TALE_homeobox"/>
</dbReference>
<evidence type="ECO:0000259" key="10">
    <source>
        <dbReference type="PROSITE" id="PS50071"/>
    </source>
</evidence>
<protein>
    <recommendedName>
        <fullName evidence="10">Homeobox domain-containing protein</fullName>
    </recommendedName>
</protein>